<dbReference type="Pfam" id="PF21010">
    <property type="entry name" value="HA2_C"/>
    <property type="match status" value="1"/>
</dbReference>
<dbReference type="CDD" id="cd17917">
    <property type="entry name" value="DEXHc_RHA-like"/>
    <property type="match status" value="1"/>
</dbReference>
<feature type="compositionally biased region" description="Basic residues" evidence="7">
    <location>
        <begin position="1"/>
        <end position="10"/>
    </location>
</feature>
<dbReference type="GeneID" id="8437659"/>
<comment type="catalytic activity">
    <reaction evidence="6">
        <text>ATP + H2O = ADP + phosphate + H(+)</text>
        <dbReference type="Rhea" id="RHEA:13065"/>
        <dbReference type="ChEBI" id="CHEBI:15377"/>
        <dbReference type="ChEBI" id="CHEBI:15378"/>
        <dbReference type="ChEBI" id="CHEBI:30616"/>
        <dbReference type="ChEBI" id="CHEBI:43474"/>
        <dbReference type="ChEBI" id="CHEBI:456216"/>
        <dbReference type="EC" id="3.6.4.13"/>
    </reaction>
</comment>
<dbReference type="Gene3D" id="1.20.120.1080">
    <property type="match status" value="1"/>
</dbReference>
<keyword evidence="5" id="KW-0067">ATP-binding</keyword>
<dbReference type="InterPro" id="IPR011709">
    <property type="entry name" value="DEAD-box_helicase_OB_fold"/>
</dbReference>
<dbReference type="FunFam" id="3.40.50.300:FF:000500">
    <property type="entry name" value="ATP-dependent RNA helicase DHX29"/>
    <property type="match status" value="1"/>
</dbReference>
<dbReference type="PANTHER" id="PTHR18934">
    <property type="entry name" value="ATP-DEPENDENT RNA HELICASE"/>
    <property type="match status" value="1"/>
</dbReference>
<name>C4JEW0_UNCRE</name>
<keyword evidence="4" id="KW-0347">Helicase</keyword>
<dbReference type="InterPro" id="IPR011545">
    <property type="entry name" value="DEAD/DEAH_box_helicase_dom"/>
</dbReference>
<keyword evidence="10" id="KW-1185">Reference proteome</keyword>
<dbReference type="eggNOG" id="KOG0920">
    <property type="taxonomic scope" value="Eukaryota"/>
</dbReference>
<keyword evidence="2" id="KW-0547">Nucleotide-binding</keyword>
<reference evidence="10" key="1">
    <citation type="journal article" date="2009" name="Genome Res.">
        <title>Comparative genomic analyses of the human fungal pathogens Coccidioides and their relatives.</title>
        <authorList>
            <person name="Sharpton T.J."/>
            <person name="Stajich J.E."/>
            <person name="Rounsley S.D."/>
            <person name="Gardner M.J."/>
            <person name="Wortman J.R."/>
            <person name="Jordar V.S."/>
            <person name="Maiti R."/>
            <person name="Kodira C.D."/>
            <person name="Neafsey D.E."/>
            <person name="Zeng Q."/>
            <person name="Hung C.-Y."/>
            <person name="McMahan C."/>
            <person name="Muszewska A."/>
            <person name="Grynberg M."/>
            <person name="Mandel M.A."/>
            <person name="Kellner E.M."/>
            <person name="Barker B.M."/>
            <person name="Galgiani J.N."/>
            <person name="Orbach M.J."/>
            <person name="Kirkland T.N."/>
            <person name="Cole G.T."/>
            <person name="Henn M.R."/>
            <person name="Birren B.W."/>
            <person name="Taylor J.W."/>
        </authorList>
    </citation>
    <scope>NUCLEOTIDE SEQUENCE [LARGE SCALE GENOMIC DNA]</scope>
    <source>
        <strain evidence="10">UAMH 1704</strain>
    </source>
</reference>
<dbReference type="SMART" id="SM00487">
    <property type="entry name" value="DEXDc"/>
    <property type="match status" value="1"/>
</dbReference>
<dbReference type="Pfam" id="PF00270">
    <property type="entry name" value="DEAD"/>
    <property type="match status" value="1"/>
</dbReference>
<gene>
    <name evidence="9" type="ORF">UREG_00860</name>
</gene>
<dbReference type="STRING" id="336963.C4JEW0"/>
<evidence type="ECO:0000256" key="7">
    <source>
        <dbReference type="SAM" id="MobiDB-lite"/>
    </source>
</evidence>
<feature type="region of interest" description="Disordered" evidence="7">
    <location>
        <begin position="236"/>
        <end position="279"/>
    </location>
</feature>
<feature type="compositionally biased region" description="Polar residues" evidence="7">
    <location>
        <begin position="19"/>
        <end position="33"/>
    </location>
</feature>
<feature type="compositionally biased region" description="Polar residues" evidence="7">
    <location>
        <begin position="261"/>
        <end position="273"/>
    </location>
</feature>
<dbReference type="InterPro" id="IPR007502">
    <property type="entry name" value="Helicase-assoc_dom"/>
</dbReference>
<dbReference type="GO" id="GO:0003724">
    <property type="term" value="F:RNA helicase activity"/>
    <property type="evidence" value="ECO:0007669"/>
    <property type="project" value="UniProtKB-EC"/>
</dbReference>
<dbReference type="InterPro" id="IPR027417">
    <property type="entry name" value="P-loop_NTPase"/>
</dbReference>
<dbReference type="KEGG" id="ure:UREG_00860"/>
<dbReference type="EC" id="3.6.4.13" evidence="1"/>
<dbReference type="SMART" id="SM00847">
    <property type="entry name" value="HA2"/>
    <property type="match status" value="1"/>
</dbReference>
<evidence type="ECO:0000256" key="5">
    <source>
        <dbReference type="ARBA" id="ARBA00022840"/>
    </source>
</evidence>
<evidence type="ECO:0000313" key="9">
    <source>
        <dbReference type="EMBL" id="EEP76013.1"/>
    </source>
</evidence>
<keyword evidence="3" id="KW-0378">Hydrolase</keyword>
<proteinExistence type="predicted"/>
<dbReference type="Proteomes" id="UP000002058">
    <property type="component" value="Unassembled WGS sequence"/>
</dbReference>
<feature type="compositionally biased region" description="Polar residues" evidence="7">
    <location>
        <begin position="50"/>
        <end position="61"/>
    </location>
</feature>
<evidence type="ECO:0000256" key="2">
    <source>
        <dbReference type="ARBA" id="ARBA00022741"/>
    </source>
</evidence>
<evidence type="ECO:0000256" key="3">
    <source>
        <dbReference type="ARBA" id="ARBA00022801"/>
    </source>
</evidence>
<dbReference type="HOGENOM" id="CLU_001832_1_3_1"/>
<dbReference type="VEuPathDB" id="FungiDB:UREG_00860"/>
<evidence type="ECO:0000259" key="8">
    <source>
        <dbReference type="PROSITE" id="PS51192"/>
    </source>
</evidence>
<feature type="region of interest" description="Disordered" evidence="7">
    <location>
        <begin position="1"/>
        <end position="64"/>
    </location>
</feature>
<dbReference type="Pfam" id="PF07717">
    <property type="entry name" value="OB_NTP_bind"/>
    <property type="match status" value="1"/>
</dbReference>
<dbReference type="OrthoDB" id="5600252at2759"/>
<dbReference type="SUPFAM" id="SSF52540">
    <property type="entry name" value="P-loop containing nucleoside triphosphate hydrolases"/>
    <property type="match status" value="1"/>
</dbReference>
<dbReference type="FunFam" id="1.20.120.1080:FF:000002">
    <property type="entry name" value="Putative ATP-dependent RNA helicase DHX36"/>
    <property type="match status" value="1"/>
</dbReference>
<dbReference type="EMBL" id="CH476615">
    <property type="protein sequence ID" value="EEP76013.1"/>
    <property type="molecule type" value="Genomic_DNA"/>
</dbReference>
<accession>C4JEW0</accession>
<evidence type="ECO:0000313" key="10">
    <source>
        <dbReference type="Proteomes" id="UP000002058"/>
    </source>
</evidence>
<dbReference type="OMA" id="TFPVEMK"/>
<evidence type="ECO:0000256" key="1">
    <source>
        <dbReference type="ARBA" id="ARBA00012552"/>
    </source>
</evidence>
<dbReference type="PANTHER" id="PTHR18934:SF145">
    <property type="entry name" value="ATP-DEPENDENT RNA HELICASE DHX57-RELATED"/>
    <property type="match status" value="1"/>
</dbReference>
<sequence>MAPHRKKKKPASNPARGFTTVSIPSKSQSTSTEALPKPDILPTGVEAESTVAQPENRQAETSLAELSPEELEKHLEEAELQSFLDKYAGKCKSEASRQAGKLETERRTLRAQGVGLDTRDWLTPDIRDMILEKETKEVEKLPSFFKFDENFNSMANEEDLCMNLWTLKQTLLKLGFSEHQVDEALGGILLHCSSDAASSKDFAWGVYQAFEWLALHSANDELPPYDQSKTPARMGAQIDENEVPPPDSGSSTPVRRRTRKSPTNFSAQATFESEASDTDLDPENLIPRFIELRSRIYYLNPSFFNPFRANSKRVNSSITDPTINAQIEKLKSKLSLVEKDILFDPEVAEARWKDKLSELRSQTSEALRRGLGAAEHQPEALLIRDGEAAVTIVPSDKSPEPTLFDSDNDDGILGDMFTADTTTLEATPADKPGSESATVKIRDFGKPLGISPRRILEETCRSRDPGFKLFYRDLSCTPYSHRKSIEIFWSKTQEAPPKFPLQDVSYSFSSRSLKASMDSIKNQADEDVVLVENFKRRNGDARSNAEESPQRKGAGFLTSAQYCQSLWTDRSSTTSFKQMMIARKTLPIWPFKEEILETLLTNRTLIICSETGSGKSTQIPSFILENELTAGRPCKIFATEPRRISAISLAKRVSEELGEPKDAVGTKRSLVGYAIRLESKVTTSTRLVYATTGVVIRMLEKPEEFKDITHLVLDEVHERTIDSDFLLIIIRRLLSQREDLKLILMSATVDAKRLSAYLDGAPVLNIPGRTFAVQTNYLEDAIELTRHYSHKKEPLDYTDDSESSDVEEVRIDEGVRSTLAGYSKQTRDAVCSFDEYRLDYKLILDLIYAIATKPELERYSKAVLVFMPGLAEIRRLHDSILSESFFGDGWIVHSLHSSIASEDQERAFLIPPKGMRKIVIATNIAETDSTSDDKYPGSSKRLYLAPMPNNAELAEQQTPEMLRLSLQDLILRVKICNLGDTEETLSEALDPPSSKNIRRAIEALKAVKALTGAETLTPLGKQLAQLPLDVFLGKLILYGALFQCVDATVSIAAILSCKSPFVHAGASNDQTQAAKRTFGRGNSDLLSVYNAYSAWSRCRSAPGMNEFAFCRKNCLSPQALLNIEDVKTQLLVSLVDTGLVKLDVSEQAALNRARFSGRKRQFFTVPDRLDINSSNDLVMDAVIAWSFYPRILTRQGKGWRNISNNQSVVLHATSVNKNADASIKWLSYYHIMQSRNRNYNAHETSAVEDFCIALLCGDADFKIYSGVVSIDGNRIRFSMKDWKTMIALKALSTRIRDVLAQIFRLGFAVEWFENRTPYRALKDDSIDRALNRQNPKTFQLLATSKVPDHHGASPDYGLILSV</sequence>
<dbReference type="GO" id="GO:0005524">
    <property type="term" value="F:ATP binding"/>
    <property type="evidence" value="ECO:0007669"/>
    <property type="project" value="UniProtKB-KW"/>
</dbReference>
<evidence type="ECO:0000256" key="4">
    <source>
        <dbReference type="ARBA" id="ARBA00022806"/>
    </source>
</evidence>
<evidence type="ECO:0000256" key="6">
    <source>
        <dbReference type="ARBA" id="ARBA00047984"/>
    </source>
</evidence>
<dbReference type="Gene3D" id="3.40.50.300">
    <property type="entry name" value="P-loop containing nucleotide triphosphate hydrolases"/>
    <property type="match status" value="2"/>
</dbReference>
<dbReference type="GO" id="GO:0016787">
    <property type="term" value="F:hydrolase activity"/>
    <property type="evidence" value="ECO:0007669"/>
    <property type="project" value="UniProtKB-KW"/>
</dbReference>
<dbReference type="InParanoid" id="C4JEW0"/>
<organism evidence="9 10">
    <name type="scientific">Uncinocarpus reesii (strain UAMH 1704)</name>
    <dbReference type="NCBI Taxonomy" id="336963"/>
    <lineage>
        <taxon>Eukaryota</taxon>
        <taxon>Fungi</taxon>
        <taxon>Dikarya</taxon>
        <taxon>Ascomycota</taxon>
        <taxon>Pezizomycotina</taxon>
        <taxon>Eurotiomycetes</taxon>
        <taxon>Eurotiomycetidae</taxon>
        <taxon>Onygenales</taxon>
        <taxon>Onygenaceae</taxon>
        <taxon>Uncinocarpus</taxon>
    </lineage>
</organism>
<dbReference type="RefSeq" id="XP_002541346.1">
    <property type="nucleotide sequence ID" value="XM_002541300.1"/>
</dbReference>
<dbReference type="InterPro" id="IPR014001">
    <property type="entry name" value="Helicase_ATP-bd"/>
</dbReference>
<dbReference type="GO" id="GO:0003723">
    <property type="term" value="F:RNA binding"/>
    <property type="evidence" value="ECO:0007669"/>
    <property type="project" value="TreeGrafter"/>
</dbReference>
<feature type="domain" description="Helicase ATP-binding" evidence="8">
    <location>
        <begin position="596"/>
        <end position="767"/>
    </location>
</feature>
<dbReference type="PROSITE" id="PS51192">
    <property type="entry name" value="HELICASE_ATP_BIND_1"/>
    <property type="match status" value="1"/>
</dbReference>
<protein>
    <recommendedName>
        <fullName evidence="1">RNA helicase</fullName>
        <ecNumber evidence="1">3.6.4.13</ecNumber>
    </recommendedName>
</protein>